<organism evidence="7 8">
    <name type="scientific">Dryococelus australis</name>
    <dbReference type="NCBI Taxonomy" id="614101"/>
    <lineage>
        <taxon>Eukaryota</taxon>
        <taxon>Metazoa</taxon>
        <taxon>Ecdysozoa</taxon>
        <taxon>Arthropoda</taxon>
        <taxon>Hexapoda</taxon>
        <taxon>Insecta</taxon>
        <taxon>Pterygota</taxon>
        <taxon>Neoptera</taxon>
        <taxon>Polyneoptera</taxon>
        <taxon>Phasmatodea</taxon>
        <taxon>Verophasmatodea</taxon>
        <taxon>Anareolatae</taxon>
        <taxon>Phasmatidae</taxon>
        <taxon>Eurycanthinae</taxon>
        <taxon>Dryococelus</taxon>
    </lineage>
</organism>
<evidence type="ECO:0000256" key="3">
    <source>
        <dbReference type="ARBA" id="ARBA00022801"/>
    </source>
</evidence>
<evidence type="ECO:0000259" key="6">
    <source>
        <dbReference type="Pfam" id="PF00413"/>
    </source>
</evidence>
<keyword evidence="1" id="KW-0645">Protease</keyword>
<keyword evidence="2" id="KW-0479">Metal-binding</keyword>
<gene>
    <name evidence="7" type="ORF">PR048_020673</name>
</gene>
<proteinExistence type="predicted"/>
<dbReference type="InterPro" id="IPR024079">
    <property type="entry name" value="MetalloPept_cat_dom_sf"/>
</dbReference>
<keyword evidence="4" id="KW-0862">Zinc</keyword>
<comment type="caution">
    <text evidence="7">The sequence shown here is derived from an EMBL/GenBank/DDBJ whole genome shotgun (WGS) entry which is preliminary data.</text>
</comment>
<feature type="domain" description="Peptidase M10 metallopeptidase" evidence="6">
    <location>
        <begin position="42"/>
        <end position="86"/>
    </location>
</feature>
<feature type="compositionally biased region" description="Polar residues" evidence="5">
    <location>
        <begin position="226"/>
        <end position="236"/>
    </location>
</feature>
<dbReference type="SUPFAM" id="SSF55486">
    <property type="entry name" value="Metalloproteases ('zincins'), catalytic domain"/>
    <property type="match status" value="1"/>
</dbReference>
<dbReference type="EMBL" id="JARBHB010000007">
    <property type="protein sequence ID" value="KAJ8880050.1"/>
    <property type="molecule type" value="Genomic_DNA"/>
</dbReference>
<feature type="region of interest" description="Disordered" evidence="5">
    <location>
        <begin position="226"/>
        <end position="250"/>
    </location>
</feature>
<accession>A0ABQ9H6Y4</accession>
<name>A0ABQ9H6Y4_9NEOP</name>
<protein>
    <recommendedName>
        <fullName evidence="6">Peptidase M10 metallopeptidase domain-containing protein</fullName>
    </recommendedName>
</protein>
<evidence type="ECO:0000256" key="5">
    <source>
        <dbReference type="SAM" id="MobiDB-lite"/>
    </source>
</evidence>
<keyword evidence="3" id="KW-0378">Hydrolase</keyword>
<sequence>MTSRVNRASPVQIQHDGREVCNSNVLLQEPRGKVNLRTRGPRNMESGYVRAELDQALKVWARHSKLTFQEVDSDRADILVFFERSAWAAVSNETLTADKGEMRCEWSSAGMKRHGKWEIPEKAADQPAIQSDSILVGGERSIHCATAYRTRLRARPRWHYSQSAHLPPRRTKFDYQLVAPRFLHVGIASHYAAGFLGDLPFPPGFSGISRFPRPCIRALLRTHPASPSSALKTSMGTEDPRENPPTNGIVRHESHMRKSRVIRPGIELGSPWWEASRLTAQPPWPHLLQAT</sequence>
<evidence type="ECO:0000256" key="2">
    <source>
        <dbReference type="ARBA" id="ARBA00022723"/>
    </source>
</evidence>
<evidence type="ECO:0000313" key="8">
    <source>
        <dbReference type="Proteomes" id="UP001159363"/>
    </source>
</evidence>
<evidence type="ECO:0000256" key="4">
    <source>
        <dbReference type="ARBA" id="ARBA00022833"/>
    </source>
</evidence>
<reference evidence="7 8" key="1">
    <citation type="submission" date="2023-02" db="EMBL/GenBank/DDBJ databases">
        <title>LHISI_Scaffold_Assembly.</title>
        <authorList>
            <person name="Stuart O.P."/>
            <person name="Cleave R."/>
            <person name="Magrath M.J.L."/>
            <person name="Mikheyev A.S."/>
        </authorList>
    </citation>
    <scope>NUCLEOTIDE SEQUENCE [LARGE SCALE GENOMIC DNA]</scope>
    <source>
        <strain evidence="7">Daus_M_001</strain>
        <tissue evidence="7">Leg muscle</tissue>
    </source>
</reference>
<keyword evidence="8" id="KW-1185">Reference proteome</keyword>
<dbReference type="InterPro" id="IPR001818">
    <property type="entry name" value="Pept_M10_metallopeptidase"/>
</dbReference>
<evidence type="ECO:0000313" key="7">
    <source>
        <dbReference type="EMBL" id="KAJ8880050.1"/>
    </source>
</evidence>
<dbReference type="Pfam" id="PF00413">
    <property type="entry name" value="Peptidase_M10"/>
    <property type="match status" value="1"/>
</dbReference>
<evidence type="ECO:0000256" key="1">
    <source>
        <dbReference type="ARBA" id="ARBA00022670"/>
    </source>
</evidence>
<dbReference type="Gene3D" id="3.40.390.10">
    <property type="entry name" value="Collagenase (Catalytic Domain)"/>
    <property type="match status" value="1"/>
</dbReference>
<dbReference type="Proteomes" id="UP001159363">
    <property type="component" value="Chromosome 6"/>
</dbReference>